<gene>
    <name evidence="8" type="ORF">FSB_LOCUS29810</name>
</gene>
<proteinExistence type="predicted"/>
<evidence type="ECO:0000256" key="1">
    <source>
        <dbReference type="ARBA" id="ARBA00000900"/>
    </source>
</evidence>
<evidence type="ECO:0000256" key="3">
    <source>
        <dbReference type="ARBA" id="ARBA00022723"/>
    </source>
</evidence>
<keyword evidence="3" id="KW-0479">Metal-binding</keyword>
<name>A0A2N9GR46_FAGSY</name>
<dbReference type="AlphaFoldDB" id="A0A2N9GR46"/>
<sequence length="128" mass="14481">MVIEMIVRVSMALRNTYLANFGNKRCWLMSLDLHIVTRYSSAAVFFDDGAFTRVDITLSIAAALKLGILPSTYNNNYFQSCPICFDNLGSSITVMPCAHVFHRQCIIQWLNNTDSCPLCKFKIHSFST</sequence>
<dbReference type="GO" id="GO:0061630">
    <property type="term" value="F:ubiquitin protein ligase activity"/>
    <property type="evidence" value="ECO:0007669"/>
    <property type="project" value="UniProtKB-EC"/>
</dbReference>
<dbReference type="EMBL" id="OIVN01002241">
    <property type="protein sequence ID" value="SPD01928.1"/>
    <property type="molecule type" value="Genomic_DNA"/>
</dbReference>
<comment type="catalytic activity">
    <reaction evidence="1">
        <text>S-ubiquitinyl-[E2 ubiquitin-conjugating enzyme]-L-cysteine + [acceptor protein]-L-lysine = [E2 ubiquitin-conjugating enzyme]-L-cysteine + N(6)-ubiquitinyl-[acceptor protein]-L-lysine.</text>
        <dbReference type="EC" id="2.3.2.27"/>
    </reaction>
</comment>
<organism evidence="8">
    <name type="scientific">Fagus sylvatica</name>
    <name type="common">Beechnut</name>
    <dbReference type="NCBI Taxonomy" id="28930"/>
    <lineage>
        <taxon>Eukaryota</taxon>
        <taxon>Viridiplantae</taxon>
        <taxon>Streptophyta</taxon>
        <taxon>Embryophyta</taxon>
        <taxon>Tracheophyta</taxon>
        <taxon>Spermatophyta</taxon>
        <taxon>Magnoliopsida</taxon>
        <taxon>eudicotyledons</taxon>
        <taxon>Gunneridae</taxon>
        <taxon>Pentapetalae</taxon>
        <taxon>rosids</taxon>
        <taxon>fabids</taxon>
        <taxon>Fagales</taxon>
        <taxon>Fagaceae</taxon>
        <taxon>Fagus</taxon>
    </lineage>
</organism>
<dbReference type="PANTHER" id="PTHR15710">
    <property type="entry name" value="E3 UBIQUITIN-PROTEIN LIGASE PRAJA"/>
    <property type="match status" value="1"/>
</dbReference>
<accession>A0A2N9GR46</accession>
<dbReference type="Gene3D" id="3.30.40.10">
    <property type="entry name" value="Zinc/RING finger domain, C3HC4 (zinc finger)"/>
    <property type="match status" value="1"/>
</dbReference>
<evidence type="ECO:0000313" key="8">
    <source>
        <dbReference type="EMBL" id="SPD01928.1"/>
    </source>
</evidence>
<feature type="domain" description="RING-type" evidence="7">
    <location>
        <begin position="81"/>
        <end position="120"/>
    </location>
</feature>
<dbReference type="GO" id="GO:0008270">
    <property type="term" value="F:zinc ion binding"/>
    <property type="evidence" value="ECO:0007669"/>
    <property type="project" value="UniProtKB-KW"/>
</dbReference>
<protein>
    <recommendedName>
        <fullName evidence="2">RING-type E3 ubiquitin transferase</fullName>
        <ecNumber evidence="2">2.3.2.27</ecNumber>
    </recommendedName>
</protein>
<dbReference type="InterPro" id="IPR013083">
    <property type="entry name" value="Znf_RING/FYVE/PHD"/>
</dbReference>
<evidence type="ECO:0000259" key="7">
    <source>
        <dbReference type="PROSITE" id="PS50089"/>
    </source>
</evidence>
<dbReference type="EC" id="2.3.2.27" evidence="2"/>
<dbReference type="SMART" id="SM00744">
    <property type="entry name" value="RINGv"/>
    <property type="match status" value="1"/>
</dbReference>
<evidence type="ECO:0000256" key="5">
    <source>
        <dbReference type="ARBA" id="ARBA00022833"/>
    </source>
</evidence>
<keyword evidence="4 6" id="KW-0863">Zinc-finger</keyword>
<reference evidence="8" key="1">
    <citation type="submission" date="2018-02" db="EMBL/GenBank/DDBJ databases">
        <authorList>
            <person name="Cohen D.B."/>
            <person name="Kent A.D."/>
        </authorList>
    </citation>
    <scope>NUCLEOTIDE SEQUENCE</scope>
</reference>
<dbReference type="SUPFAM" id="SSF57850">
    <property type="entry name" value="RING/U-box"/>
    <property type="match status" value="1"/>
</dbReference>
<dbReference type="InterPro" id="IPR001841">
    <property type="entry name" value="Znf_RING"/>
</dbReference>
<keyword evidence="5" id="KW-0862">Zinc</keyword>
<dbReference type="Pfam" id="PF13923">
    <property type="entry name" value="zf-C3HC4_2"/>
    <property type="match status" value="1"/>
</dbReference>
<dbReference type="SMART" id="SM00184">
    <property type="entry name" value="RING"/>
    <property type="match status" value="1"/>
</dbReference>
<evidence type="ECO:0000256" key="4">
    <source>
        <dbReference type="ARBA" id="ARBA00022771"/>
    </source>
</evidence>
<evidence type="ECO:0000256" key="2">
    <source>
        <dbReference type="ARBA" id="ARBA00012483"/>
    </source>
</evidence>
<dbReference type="PROSITE" id="PS50089">
    <property type="entry name" value="ZF_RING_2"/>
    <property type="match status" value="1"/>
</dbReference>
<dbReference type="InterPro" id="IPR011016">
    <property type="entry name" value="Znf_RING-CH"/>
</dbReference>
<evidence type="ECO:0000256" key="6">
    <source>
        <dbReference type="PROSITE-ProRule" id="PRU00175"/>
    </source>
</evidence>